<feature type="non-terminal residue" evidence="1">
    <location>
        <position position="51"/>
    </location>
</feature>
<dbReference type="AlphaFoldDB" id="A0ABD0P459"/>
<name>A0ABD0P459_CIRMR</name>
<comment type="caution">
    <text evidence="1">The sequence shown here is derived from an EMBL/GenBank/DDBJ whole genome shotgun (WGS) entry which is preliminary data.</text>
</comment>
<feature type="non-terminal residue" evidence="1">
    <location>
        <position position="1"/>
    </location>
</feature>
<dbReference type="EMBL" id="JAMKFB020000018">
    <property type="protein sequence ID" value="KAL0168839.1"/>
    <property type="molecule type" value="Genomic_DNA"/>
</dbReference>
<protein>
    <submittedName>
        <fullName evidence="1">Uncharacterized protein</fullName>
    </submittedName>
</protein>
<organism evidence="1 2">
    <name type="scientific">Cirrhinus mrigala</name>
    <name type="common">Mrigala</name>
    <dbReference type="NCBI Taxonomy" id="683832"/>
    <lineage>
        <taxon>Eukaryota</taxon>
        <taxon>Metazoa</taxon>
        <taxon>Chordata</taxon>
        <taxon>Craniata</taxon>
        <taxon>Vertebrata</taxon>
        <taxon>Euteleostomi</taxon>
        <taxon>Actinopterygii</taxon>
        <taxon>Neopterygii</taxon>
        <taxon>Teleostei</taxon>
        <taxon>Ostariophysi</taxon>
        <taxon>Cypriniformes</taxon>
        <taxon>Cyprinidae</taxon>
        <taxon>Labeoninae</taxon>
        <taxon>Labeonini</taxon>
        <taxon>Cirrhinus</taxon>
    </lineage>
</organism>
<evidence type="ECO:0000313" key="1">
    <source>
        <dbReference type="EMBL" id="KAL0168839.1"/>
    </source>
</evidence>
<gene>
    <name evidence="1" type="ORF">M9458_037061</name>
</gene>
<reference evidence="1 2" key="1">
    <citation type="submission" date="2024-05" db="EMBL/GenBank/DDBJ databases">
        <title>Genome sequencing and assembly of Indian major carp, Cirrhinus mrigala (Hamilton, 1822).</title>
        <authorList>
            <person name="Mohindra V."/>
            <person name="Chowdhury L.M."/>
            <person name="Lal K."/>
            <person name="Jena J.K."/>
        </authorList>
    </citation>
    <scope>NUCLEOTIDE SEQUENCE [LARGE SCALE GENOMIC DNA]</scope>
    <source>
        <strain evidence="1">CM1030</strain>
        <tissue evidence="1">Blood</tissue>
    </source>
</reference>
<accession>A0ABD0P459</accession>
<dbReference type="Proteomes" id="UP001529510">
    <property type="component" value="Unassembled WGS sequence"/>
</dbReference>
<sequence length="51" mass="5486">VDDMGNVVGNWHTVRVPGSEKSLPLLYEVLMVARSAAGEGQPAMLTFRTGK</sequence>
<keyword evidence="2" id="KW-1185">Reference proteome</keyword>
<evidence type="ECO:0000313" key="2">
    <source>
        <dbReference type="Proteomes" id="UP001529510"/>
    </source>
</evidence>
<proteinExistence type="predicted"/>